<keyword evidence="3" id="KW-0274">FAD</keyword>
<dbReference type="InterPro" id="IPR045170">
    <property type="entry name" value="MTOX"/>
</dbReference>
<dbReference type="EC" id="1.5.3.2" evidence="6"/>
<dbReference type="GO" id="GO:0008115">
    <property type="term" value="F:sarcosine oxidase activity"/>
    <property type="evidence" value="ECO:0007669"/>
    <property type="project" value="TreeGrafter"/>
</dbReference>
<reference evidence="6" key="1">
    <citation type="submission" date="2022-06" db="EMBL/GenBank/DDBJ databases">
        <title>CFH 74404 Thermomicrobiaceae sp.</title>
        <authorList>
            <person name="Ming H."/>
            <person name="Li W.-J."/>
            <person name="Zhao Z."/>
        </authorList>
    </citation>
    <scope>NUCLEOTIDE SEQUENCE</scope>
    <source>
        <strain evidence="6">CFH 74404</strain>
    </source>
</reference>
<dbReference type="PANTHER" id="PTHR10961">
    <property type="entry name" value="PEROXISOMAL SARCOSINE OXIDASE"/>
    <property type="match status" value="1"/>
</dbReference>
<keyword evidence="7" id="KW-1185">Reference proteome</keyword>
<gene>
    <name evidence="6" type="primary">solA</name>
    <name evidence="6" type="ORF">NET02_09975</name>
</gene>
<sequence length="401" mass="43807">MRFSVGDRGYREEVDMGHWDVIVVGLGAMGSATTAMLARQGARVLGLEAFEPLHTRGSSHGRSRIIREAYFESPEYVPLVRRAYELWRELEEISGRRLLRITGGLNIGRPESAFVSGALESARRHGIPHEVLDAASAARRFPALRLPEDFVAVYESNAGVLDPEACIEAFQSVARGRGAVLRFNEPARHWAVEGSSVVVESDGGIERADRLVLTPGPWAPEVLSGLPVPLEVQRVVNVHFAPSQPAHFEADRLPVYLLDVPEGDYYGFPALPGQGIKFGRHDAGEACTPETIRREVSGEEVASLQAVLNRYLPGAADRVLWTLTCMYTMTPDAHFVIDRHPEWPQVLIGCGFSGHGFKFASVVGEILADLALQGRTRHPIDFLSLRRFANGGVSVGGTGGQ</sequence>
<keyword evidence="2" id="KW-0285">Flavoprotein</keyword>
<evidence type="ECO:0000256" key="3">
    <source>
        <dbReference type="ARBA" id="ARBA00022827"/>
    </source>
</evidence>
<dbReference type="Pfam" id="PF01266">
    <property type="entry name" value="DAO"/>
    <property type="match status" value="1"/>
</dbReference>
<comment type="cofactor">
    <cofactor evidence="1">
        <name>FAD</name>
        <dbReference type="ChEBI" id="CHEBI:57692"/>
    </cofactor>
</comment>
<dbReference type="GO" id="GO:0050660">
    <property type="term" value="F:flavin adenine dinucleotide binding"/>
    <property type="evidence" value="ECO:0007669"/>
    <property type="project" value="InterPro"/>
</dbReference>
<accession>A0AA42BB81</accession>
<dbReference type="Gene3D" id="3.50.50.60">
    <property type="entry name" value="FAD/NAD(P)-binding domain"/>
    <property type="match status" value="1"/>
</dbReference>
<feature type="domain" description="FAD dependent oxidoreductase" evidence="5">
    <location>
        <begin position="20"/>
        <end position="370"/>
    </location>
</feature>
<name>A0AA42BB81_9BACT</name>
<organism evidence="6 7">
    <name type="scientific">Thermalbibacter longus</name>
    <dbReference type="NCBI Taxonomy" id="2951981"/>
    <lineage>
        <taxon>Bacteria</taxon>
        <taxon>Pseudomonadati</taxon>
        <taxon>Thermomicrobiota</taxon>
        <taxon>Thermomicrobia</taxon>
        <taxon>Thermomicrobiales</taxon>
        <taxon>Thermomicrobiaceae</taxon>
        <taxon>Thermalbibacter</taxon>
    </lineage>
</organism>
<evidence type="ECO:0000313" key="6">
    <source>
        <dbReference type="EMBL" id="MCM8749475.1"/>
    </source>
</evidence>
<dbReference type="EMBL" id="JAMSLR010000006">
    <property type="protein sequence ID" value="MCM8749475.1"/>
    <property type="molecule type" value="Genomic_DNA"/>
</dbReference>
<evidence type="ECO:0000256" key="4">
    <source>
        <dbReference type="ARBA" id="ARBA00023002"/>
    </source>
</evidence>
<dbReference type="SUPFAM" id="SSF54373">
    <property type="entry name" value="FAD-linked reductases, C-terminal domain"/>
    <property type="match status" value="1"/>
</dbReference>
<evidence type="ECO:0000259" key="5">
    <source>
        <dbReference type="Pfam" id="PF01266"/>
    </source>
</evidence>
<dbReference type="InterPro" id="IPR036188">
    <property type="entry name" value="FAD/NAD-bd_sf"/>
</dbReference>
<dbReference type="GO" id="GO:0050131">
    <property type="term" value="F:N-methyl-L-amino-acid oxidase activity"/>
    <property type="evidence" value="ECO:0007669"/>
    <property type="project" value="UniProtKB-EC"/>
</dbReference>
<protein>
    <submittedName>
        <fullName evidence="6">N-methyl-L-tryptophan oxidase</fullName>
        <ecNumber evidence="6">1.5.3.2</ecNumber>
    </submittedName>
</protein>
<dbReference type="PANTHER" id="PTHR10961:SF7">
    <property type="entry name" value="FAD DEPENDENT OXIDOREDUCTASE DOMAIN-CONTAINING PROTEIN"/>
    <property type="match status" value="1"/>
</dbReference>
<dbReference type="SUPFAM" id="SSF51905">
    <property type="entry name" value="FAD/NAD(P)-binding domain"/>
    <property type="match status" value="1"/>
</dbReference>
<keyword evidence="4 6" id="KW-0560">Oxidoreductase</keyword>
<dbReference type="AlphaFoldDB" id="A0AA42BB81"/>
<evidence type="ECO:0000256" key="2">
    <source>
        <dbReference type="ARBA" id="ARBA00022630"/>
    </source>
</evidence>
<evidence type="ECO:0000256" key="1">
    <source>
        <dbReference type="ARBA" id="ARBA00001974"/>
    </source>
</evidence>
<dbReference type="InterPro" id="IPR006076">
    <property type="entry name" value="FAD-dep_OxRdtase"/>
</dbReference>
<comment type="caution">
    <text evidence="6">The sequence shown here is derived from an EMBL/GenBank/DDBJ whole genome shotgun (WGS) entry which is preliminary data.</text>
</comment>
<evidence type="ECO:0000313" key="7">
    <source>
        <dbReference type="Proteomes" id="UP001165306"/>
    </source>
</evidence>
<dbReference type="Proteomes" id="UP001165306">
    <property type="component" value="Unassembled WGS sequence"/>
</dbReference>
<dbReference type="Gene3D" id="3.30.9.10">
    <property type="entry name" value="D-Amino Acid Oxidase, subunit A, domain 2"/>
    <property type="match status" value="1"/>
</dbReference>
<dbReference type="NCBIfam" id="NF008425">
    <property type="entry name" value="PRK11259.1"/>
    <property type="match status" value="1"/>
</dbReference>
<proteinExistence type="predicted"/>